<evidence type="ECO:0000313" key="1">
    <source>
        <dbReference type="EMBL" id="CDW73517.1"/>
    </source>
</evidence>
<evidence type="ECO:0000313" key="2">
    <source>
        <dbReference type="Proteomes" id="UP000039865"/>
    </source>
</evidence>
<accession>A0A077ZUG6</accession>
<name>A0A077ZUG6_STYLE</name>
<gene>
    <name evidence="1" type="primary">Contig125.g150</name>
    <name evidence="1" type="ORF">STYLEM_2497</name>
</gene>
<reference evidence="1 2" key="1">
    <citation type="submission" date="2014-06" db="EMBL/GenBank/DDBJ databases">
        <authorList>
            <person name="Swart Estienne"/>
        </authorList>
    </citation>
    <scope>NUCLEOTIDE SEQUENCE [LARGE SCALE GENOMIC DNA]</scope>
    <source>
        <strain evidence="1 2">130c</strain>
    </source>
</reference>
<organism evidence="1 2">
    <name type="scientific">Stylonychia lemnae</name>
    <name type="common">Ciliate</name>
    <dbReference type="NCBI Taxonomy" id="5949"/>
    <lineage>
        <taxon>Eukaryota</taxon>
        <taxon>Sar</taxon>
        <taxon>Alveolata</taxon>
        <taxon>Ciliophora</taxon>
        <taxon>Intramacronucleata</taxon>
        <taxon>Spirotrichea</taxon>
        <taxon>Stichotrichia</taxon>
        <taxon>Sporadotrichida</taxon>
        <taxon>Oxytrichidae</taxon>
        <taxon>Stylonychinae</taxon>
        <taxon>Stylonychia</taxon>
    </lineage>
</organism>
<dbReference type="Proteomes" id="UP000039865">
    <property type="component" value="Unassembled WGS sequence"/>
</dbReference>
<keyword evidence="2" id="KW-1185">Reference proteome</keyword>
<sequence>MIFGQGDKLHSSTVLQSTPGQYCSANQGQQYPTYDLDPIEVTIGDTVEYQLTLNKIKQCQGQVTSITSIYDEFGLASRTKPNAYITISAISQNSATITVNAADPLIQPGYRQLIITACFPASPSQLCNTETALPLIVWPKQIIKAPMTQPQACKSQKKYPKTLSSYNSYVMYSEADLDKDNGNHVICGRIQNSPYKPQQFNTAGGTYLCLIVFSDINGQIYWGYSIVYLVTSQNSQIRSCKISANKNVYGLFVLTELTYFALVKFDYETGRVYYNSYGSSL</sequence>
<proteinExistence type="predicted"/>
<dbReference type="EMBL" id="CCKQ01002429">
    <property type="protein sequence ID" value="CDW73517.1"/>
    <property type="molecule type" value="Genomic_DNA"/>
</dbReference>
<dbReference type="InParanoid" id="A0A077ZUG6"/>
<dbReference type="AlphaFoldDB" id="A0A077ZUG6"/>
<protein>
    <submittedName>
        <fullName evidence="1">Uncharacterized protein</fullName>
    </submittedName>
</protein>